<comment type="caution">
    <text evidence="1">The sequence shown here is derived from an EMBL/GenBank/DDBJ whole genome shotgun (WGS) entry which is preliminary data.</text>
</comment>
<proteinExistence type="predicted"/>
<name>A0ACC2XXK7_9TREE</name>
<evidence type="ECO:0000313" key="1">
    <source>
        <dbReference type="EMBL" id="KAJ9128219.1"/>
    </source>
</evidence>
<dbReference type="EMBL" id="JASBWV010000001">
    <property type="protein sequence ID" value="KAJ9128219.1"/>
    <property type="molecule type" value="Genomic_DNA"/>
</dbReference>
<sequence length="530" mass="58084">MAAPAPRRPDPPRSGRPGIKLSIPAGNIPGNYTGSSDDGEWNLPQSSLRPSASRSVPVSTPAPIPSRSQPGPALTAPAPFKTGRSNNGKLPALSLNMSAVSQTPRESREDPDGSAYYGGLHTPLADTVDGGYGRTVGQRTDHTAQEEKTVTHMSVELSEALRKMRMTPQPNRNGVHEEVVGEATPQNRSRSSSIASGNHMDLAALVGDATSEHGGELDPNDYETLERLGEGASGTVDKVRDRKTGKIMALKIITTSPNPAVHKQLLRELQFLNECKSPFIVDHFGSFLTSNDSCIGILMEFCEAGSLDSLLQRIKKRRARTSEKVLGRMAESVLGGLDYLHERKIIHRDIKPSNIVVTRKGEIKLCDFGVSGELVNSMAGTFTGTSYYMAPERIQGLPYSIKSDVWSMGLTLHEIAHNRFPFPPEGEPPLQGPIELLNFIVAQPVPKLIDSPAEGVVWSAKAQDFIAQWYARSHCIARRLLSDPVENKNSLVRDPSQRPYPRDLFKHPWIVESSKRNINLAKWVAALYEW</sequence>
<keyword evidence="2" id="KW-1185">Reference proteome</keyword>
<accession>A0ACC2XXK7</accession>
<reference evidence="1" key="1">
    <citation type="submission" date="2023-04" db="EMBL/GenBank/DDBJ databases">
        <title>Draft Genome sequencing of Naganishia species isolated from polar environments using Oxford Nanopore Technology.</title>
        <authorList>
            <person name="Leo P."/>
            <person name="Venkateswaran K."/>
        </authorList>
    </citation>
    <scope>NUCLEOTIDE SEQUENCE</scope>
    <source>
        <strain evidence="1">DBVPG 5303</strain>
    </source>
</reference>
<evidence type="ECO:0000313" key="2">
    <source>
        <dbReference type="Proteomes" id="UP001234202"/>
    </source>
</evidence>
<gene>
    <name evidence="1" type="ORF">QFC24_000511</name>
</gene>
<protein>
    <submittedName>
        <fullName evidence="1">Uncharacterized protein</fullName>
    </submittedName>
</protein>
<organism evidence="1 2">
    <name type="scientific">Naganishia onofrii</name>
    <dbReference type="NCBI Taxonomy" id="1851511"/>
    <lineage>
        <taxon>Eukaryota</taxon>
        <taxon>Fungi</taxon>
        <taxon>Dikarya</taxon>
        <taxon>Basidiomycota</taxon>
        <taxon>Agaricomycotina</taxon>
        <taxon>Tremellomycetes</taxon>
        <taxon>Filobasidiales</taxon>
        <taxon>Filobasidiaceae</taxon>
        <taxon>Naganishia</taxon>
    </lineage>
</organism>
<dbReference type="Proteomes" id="UP001234202">
    <property type="component" value="Unassembled WGS sequence"/>
</dbReference>